<dbReference type="EMBL" id="CP011125">
    <property type="protein sequence ID" value="AKF03777.1"/>
    <property type="molecule type" value="Genomic_DNA"/>
</dbReference>
<evidence type="ECO:0000313" key="1">
    <source>
        <dbReference type="EMBL" id="AKF03777.1"/>
    </source>
</evidence>
<gene>
    <name evidence="1" type="ORF">DB32_000926</name>
</gene>
<proteinExistence type="predicted"/>
<accession>A0A0F6W011</accession>
<organism evidence="1 2">
    <name type="scientific">Sandaracinus amylolyticus</name>
    <dbReference type="NCBI Taxonomy" id="927083"/>
    <lineage>
        <taxon>Bacteria</taxon>
        <taxon>Pseudomonadati</taxon>
        <taxon>Myxococcota</taxon>
        <taxon>Polyangia</taxon>
        <taxon>Polyangiales</taxon>
        <taxon>Sandaracinaceae</taxon>
        <taxon>Sandaracinus</taxon>
    </lineage>
</organism>
<keyword evidence="2" id="KW-1185">Reference proteome</keyword>
<dbReference type="STRING" id="927083.DB32_000926"/>
<reference evidence="1 2" key="1">
    <citation type="submission" date="2015-03" db="EMBL/GenBank/DDBJ databases">
        <title>Genome assembly of Sandaracinus amylolyticus DSM 53668.</title>
        <authorList>
            <person name="Sharma G."/>
            <person name="Subramanian S."/>
        </authorList>
    </citation>
    <scope>NUCLEOTIDE SEQUENCE [LARGE SCALE GENOMIC DNA]</scope>
    <source>
        <strain evidence="1 2">DSM 53668</strain>
    </source>
</reference>
<evidence type="ECO:0000313" key="2">
    <source>
        <dbReference type="Proteomes" id="UP000034883"/>
    </source>
</evidence>
<dbReference type="AlphaFoldDB" id="A0A0F6W011"/>
<protein>
    <submittedName>
        <fullName evidence="1">Uncharacterized protein</fullName>
    </submittedName>
</protein>
<name>A0A0F6W011_9BACT</name>
<dbReference type="KEGG" id="samy:DB32_000926"/>
<sequence length="167" mass="16844">MVIGIACALLASCGGGGRAEEPVATRSSGGVVVVEASDVPQAEIATSSGSCTTTVRVYDVTVREGCVIDERVTSAPGSLSYPCEGGAASATFGPSVFQGTVSASGEVTLDLQTGFDFSDRCHWTTKQAIRGMLGTGVLAYEYREEPDPGQHGCAAACVGTASVAVAN</sequence>
<dbReference type="Proteomes" id="UP000034883">
    <property type="component" value="Chromosome"/>
</dbReference>